<dbReference type="InterPro" id="IPR050450">
    <property type="entry name" value="COX15/CtaA_HemeA_synthase"/>
</dbReference>
<dbReference type="GO" id="GO:0006784">
    <property type="term" value="P:heme A biosynthetic process"/>
    <property type="evidence" value="ECO:0007669"/>
    <property type="project" value="InterPro"/>
</dbReference>
<dbReference type="InterPro" id="IPR003780">
    <property type="entry name" value="COX15/CtaA_fam"/>
</dbReference>
<keyword evidence="2" id="KW-1003">Cell membrane</keyword>
<evidence type="ECO:0000256" key="10">
    <source>
        <dbReference type="ARBA" id="ARBA00023157"/>
    </source>
</evidence>
<feature type="transmembrane region" description="Helical" evidence="12">
    <location>
        <begin position="31"/>
        <end position="50"/>
    </location>
</feature>
<keyword evidence="5 12" id="KW-1133">Transmembrane helix</keyword>
<comment type="caution">
    <text evidence="13">The sequence shown here is derived from an EMBL/GenBank/DDBJ whole genome shotgun (WGS) entry which is preliminary data.</text>
</comment>
<proteinExistence type="predicted"/>
<dbReference type="PANTHER" id="PTHR35457">
    <property type="entry name" value="HEME A SYNTHASE"/>
    <property type="match status" value="1"/>
</dbReference>
<feature type="transmembrane region" description="Helical" evidence="12">
    <location>
        <begin position="299"/>
        <end position="320"/>
    </location>
</feature>
<name>A0A369BGR0_9BACL</name>
<evidence type="ECO:0000256" key="11">
    <source>
        <dbReference type="ARBA" id="ARBA00023444"/>
    </source>
</evidence>
<reference evidence="13 14" key="1">
    <citation type="submission" date="2018-07" db="EMBL/GenBank/DDBJ databases">
        <title>Genomic Encyclopedia of Type Strains, Phase III (KMG-III): the genomes of soil and plant-associated and newly described type strains.</title>
        <authorList>
            <person name="Whitman W."/>
        </authorList>
    </citation>
    <scope>NUCLEOTIDE SEQUENCE [LARGE SCALE GENOMIC DNA]</scope>
    <source>
        <strain evidence="13 14">CECT 8333</strain>
    </source>
</reference>
<organism evidence="13 14">
    <name type="scientific">Fontibacillus phaseoli</name>
    <dbReference type="NCBI Taxonomy" id="1416533"/>
    <lineage>
        <taxon>Bacteria</taxon>
        <taxon>Bacillati</taxon>
        <taxon>Bacillota</taxon>
        <taxon>Bacilli</taxon>
        <taxon>Bacillales</taxon>
        <taxon>Paenibacillaceae</taxon>
        <taxon>Fontibacillus</taxon>
    </lineage>
</organism>
<keyword evidence="3 12" id="KW-0812">Transmembrane</keyword>
<feature type="transmembrane region" description="Helical" evidence="12">
    <location>
        <begin position="238"/>
        <end position="259"/>
    </location>
</feature>
<dbReference type="EMBL" id="QPJW01000004">
    <property type="protein sequence ID" value="RCX19667.1"/>
    <property type="molecule type" value="Genomic_DNA"/>
</dbReference>
<feature type="transmembrane region" description="Helical" evidence="12">
    <location>
        <begin position="117"/>
        <end position="136"/>
    </location>
</feature>
<keyword evidence="14" id="KW-1185">Reference proteome</keyword>
<feature type="transmembrane region" description="Helical" evidence="12">
    <location>
        <begin position="271"/>
        <end position="293"/>
    </location>
</feature>
<evidence type="ECO:0000313" key="13">
    <source>
        <dbReference type="EMBL" id="RCX19667.1"/>
    </source>
</evidence>
<dbReference type="AlphaFoldDB" id="A0A369BGR0"/>
<feature type="transmembrane region" description="Helical" evidence="12">
    <location>
        <begin position="185"/>
        <end position="205"/>
    </location>
</feature>
<accession>A0A369BGR0</accession>
<feature type="transmembrane region" description="Helical" evidence="12">
    <location>
        <begin position="86"/>
        <end position="105"/>
    </location>
</feature>
<dbReference type="Proteomes" id="UP000253090">
    <property type="component" value="Unassembled WGS sequence"/>
</dbReference>
<keyword evidence="8" id="KW-0350">Heme biosynthesis</keyword>
<dbReference type="PANTHER" id="PTHR35457:SF1">
    <property type="entry name" value="HEME A SYNTHASE"/>
    <property type="match status" value="1"/>
</dbReference>
<evidence type="ECO:0000256" key="8">
    <source>
        <dbReference type="ARBA" id="ARBA00023133"/>
    </source>
</evidence>
<keyword evidence="7" id="KW-0408">Iron</keyword>
<evidence type="ECO:0000313" key="14">
    <source>
        <dbReference type="Proteomes" id="UP000253090"/>
    </source>
</evidence>
<keyword evidence="6" id="KW-0560">Oxidoreductase</keyword>
<evidence type="ECO:0000256" key="5">
    <source>
        <dbReference type="ARBA" id="ARBA00022989"/>
    </source>
</evidence>
<evidence type="ECO:0000256" key="12">
    <source>
        <dbReference type="SAM" id="Phobius"/>
    </source>
</evidence>
<comment type="subcellular location">
    <subcellularLocation>
        <location evidence="1">Membrane</location>
        <topology evidence="1">Multi-pass membrane protein</topology>
    </subcellularLocation>
</comment>
<keyword evidence="9 12" id="KW-0472">Membrane</keyword>
<evidence type="ECO:0000256" key="2">
    <source>
        <dbReference type="ARBA" id="ARBA00022475"/>
    </source>
</evidence>
<evidence type="ECO:0000256" key="6">
    <source>
        <dbReference type="ARBA" id="ARBA00023002"/>
    </source>
</evidence>
<gene>
    <name evidence="13" type="ORF">DFP94_104119</name>
</gene>
<evidence type="ECO:0000256" key="4">
    <source>
        <dbReference type="ARBA" id="ARBA00022723"/>
    </source>
</evidence>
<dbReference type="GO" id="GO:0016020">
    <property type="term" value="C:membrane"/>
    <property type="evidence" value="ECO:0007669"/>
    <property type="project" value="UniProtKB-SubCell"/>
</dbReference>
<protein>
    <submittedName>
        <fullName evidence="13">Cytochrome c oxidase assembly protein subunit 15</fullName>
    </submittedName>
</protein>
<dbReference type="GO" id="GO:0046872">
    <property type="term" value="F:metal ion binding"/>
    <property type="evidence" value="ECO:0007669"/>
    <property type="project" value="UniProtKB-KW"/>
</dbReference>
<comment type="pathway">
    <text evidence="11">Porphyrin-containing compound metabolism.</text>
</comment>
<evidence type="ECO:0000256" key="9">
    <source>
        <dbReference type="ARBA" id="ARBA00023136"/>
    </source>
</evidence>
<sequence length="354" mass="38912">MKYDFKETNECRYFLTLIERVSMLNTKQLKWLSYLSCLVMFLATLGGSVVTKTESGLGCGNDWPLCHGKFVPAHTIASMIEYSHRAISGGAGLLSLGAFVAFWLYRKHRRDLQIYSFLALFFVMVQAFMGAMAVIYPTSSAVMALHFGFSLIAFASSVMLVLGIREDEAREASAPVAPKYYVSKGFRNLTWFATAYTYIVVYIGAYVSHTDSAGGCSGWPLCNKELIPELSGGVGIAFAHRVAALLLLIVVATVGHFAYRKHPGNREIRALGIAATVLILTQVFTGASIVFTLNNYEVYLFTSLAHIIVLAALFGVLCYMSVRTWQMNKNDNGNAGIDGRLVAGKDPAQNRKVQ</sequence>
<feature type="transmembrane region" description="Helical" evidence="12">
    <location>
        <begin position="142"/>
        <end position="164"/>
    </location>
</feature>
<dbReference type="GO" id="GO:0016491">
    <property type="term" value="F:oxidoreductase activity"/>
    <property type="evidence" value="ECO:0007669"/>
    <property type="project" value="UniProtKB-KW"/>
</dbReference>
<keyword evidence="10" id="KW-1015">Disulfide bond</keyword>
<evidence type="ECO:0000256" key="3">
    <source>
        <dbReference type="ARBA" id="ARBA00022692"/>
    </source>
</evidence>
<dbReference type="Pfam" id="PF02628">
    <property type="entry name" value="COX15-CtaA"/>
    <property type="match status" value="2"/>
</dbReference>
<keyword evidence="4" id="KW-0479">Metal-binding</keyword>
<evidence type="ECO:0000256" key="1">
    <source>
        <dbReference type="ARBA" id="ARBA00004141"/>
    </source>
</evidence>
<evidence type="ECO:0000256" key="7">
    <source>
        <dbReference type="ARBA" id="ARBA00023004"/>
    </source>
</evidence>